<dbReference type="RefSeq" id="WP_066765643.1">
    <property type="nucleotide sequence ID" value="NZ_BMIO01000001.1"/>
</dbReference>
<feature type="active site" description="Proton donor" evidence="2">
    <location>
        <position position="38"/>
    </location>
</feature>
<comment type="catalytic activity">
    <reaction evidence="2">
        <text>a 3'-end 2',3'-cyclophospho-ribonucleotide-RNA + H2O = a 3'-end 2'-phospho-ribonucleotide-RNA + H(+)</text>
        <dbReference type="Rhea" id="RHEA:11828"/>
        <dbReference type="Rhea" id="RHEA-COMP:10464"/>
        <dbReference type="Rhea" id="RHEA-COMP:17353"/>
        <dbReference type="ChEBI" id="CHEBI:15377"/>
        <dbReference type="ChEBI" id="CHEBI:15378"/>
        <dbReference type="ChEBI" id="CHEBI:83064"/>
        <dbReference type="ChEBI" id="CHEBI:173113"/>
        <dbReference type="EC" id="3.1.4.58"/>
    </reaction>
</comment>
<gene>
    <name evidence="3" type="ORF">GCM10010989_02510</name>
</gene>
<evidence type="ECO:0000256" key="1">
    <source>
        <dbReference type="ARBA" id="ARBA00022801"/>
    </source>
</evidence>
<dbReference type="GO" id="GO:0004113">
    <property type="term" value="F:2',3'-cyclic-nucleotide 3'-phosphodiesterase activity"/>
    <property type="evidence" value="ECO:0007669"/>
    <property type="project" value="InterPro"/>
</dbReference>
<dbReference type="OrthoDB" id="9793819at2"/>
<dbReference type="EMBL" id="BMIO01000001">
    <property type="protein sequence ID" value="GGD31956.1"/>
    <property type="molecule type" value="Genomic_DNA"/>
</dbReference>
<feature type="short sequence motif" description="HXTX 1" evidence="2">
    <location>
        <begin position="38"/>
        <end position="41"/>
    </location>
</feature>
<protein>
    <recommendedName>
        <fullName evidence="2">RNA 2',3'-cyclic phosphodiesterase</fullName>
        <shortName evidence="2">RNA 2',3'-CPDase</shortName>
        <ecNumber evidence="2">3.1.4.58</ecNumber>
    </recommendedName>
</protein>
<evidence type="ECO:0000313" key="3">
    <source>
        <dbReference type="EMBL" id="GGD31956.1"/>
    </source>
</evidence>
<evidence type="ECO:0000313" key="4">
    <source>
        <dbReference type="Proteomes" id="UP000598997"/>
    </source>
</evidence>
<dbReference type="HAMAP" id="MF_01940">
    <property type="entry name" value="RNA_CPDase"/>
    <property type="match status" value="1"/>
</dbReference>
<feature type="short sequence motif" description="HXTX 2" evidence="2">
    <location>
        <begin position="122"/>
        <end position="125"/>
    </location>
</feature>
<dbReference type="Proteomes" id="UP000598997">
    <property type="component" value="Unassembled WGS sequence"/>
</dbReference>
<dbReference type="PANTHER" id="PTHR35561">
    <property type="entry name" value="RNA 2',3'-CYCLIC PHOSPHODIESTERASE"/>
    <property type="match status" value="1"/>
</dbReference>
<dbReference type="Pfam" id="PF13563">
    <property type="entry name" value="2_5_RNA_ligase2"/>
    <property type="match status" value="1"/>
</dbReference>
<organism evidence="3 4">
    <name type="scientific">Croceicoccus pelagius</name>
    <dbReference type="NCBI Taxonomy" id="1703341"/>
    <lineage>
        <taxon>Bacteria</taxon>
        <taxon>Pseudomonadati</taxon>
        <taxon>Pseudomonadota</taxon>
        <taxon>Alphaproteobacteria</taxon>
        <taxon>Sphingomonadales</taxon>
        <taxon>Erythrobacteraceae</taxon>
        <taxon>Croceicoccus</taxon>
    </lineage>
</organism>
<evidence type="ECO:0000256" key="2">
    <source>
        <dbReference type="HAMAP-Rule" id="MF_01940"/>
    </source>
</evidence>
<dbReference type="NCBIfam" id="TIGR02258">
    <property type="entry name" value="2_5_ligase"/>
    <property type="match status" value="1"/>
</dbReference>
<reference evidence="3 4" key="1">
    <citation type="journal article" date="2014" name="Int. J. Syst. Evol. Microbiol.">
        <title>Complete genome sequence of Corynebacterium casei LMG S-19264T (=DSM 44701T), isolated from a smear-ripened cheese.</title>
        <authorList>
            <consortium name="US DOE Joint Genome Institute (JGI-PGF)"/>
            <person name="Walter F."/>
            <person name="Albersmeier A."/>
            <person name="Kalinowski J."/>
            <person name="Ruckert C."/>
        </authorList>
    </citation>
    <scope>NUCLEOTIDE SEQUENCE [LARGE SCALE GENOMIC DNA]</scope>
    <source>
        <strain evidence="3 4">CGMCC 1.15358</strain>
    </source>
</reference>
<dbReference type="InterPro" id="IPR009097">
    <property type="entry name" value="Cyclic_Pdiesterase"/>
</dbReference>
<dbReference type="InterPro" id="IPR004175">
    <property type="entry name" value="RNA_CPDase"/>
</dbReference>
<dbReference type="GO" id="GO:0008664">
    <property type="term" value="F:RNA 2',3'-cyclic 3'-phosphodiesterase activity"/>
    <property type="evidence" value="ECO:0007669"/>
    <property type="project" value="UniProtKB-EC"/>
</dbReference>
<keyword evidence="4" id="KW-1185">Reference proteome</keyword>
<dbReference type="EC" id="3.1.4.58" evidence="2"/>
<proteinExistence type="inferred from homology"/>
<dbReference type="AlphaFoldDB" id="A0A917DEM2"/>
<keyword evidence="1 2" id="KW-0378">Hydrolase</keyword>
<comment type="similarity">
    <text evidence="2">Belongs to the 2H phosphoesterase superfamily. ThpR family.</text>
</comment>
<sequence length="184" mass="20447">MSHRLFVAIRPSEDAMGAMFDVMDGIEDARWQDETQLHLTLRYIGEVDTPQANDIADALSRIEAPAFDLELRGLGHFSKSHWPHAVWAGVAHSPELLTLQKKVERAVVAAGCEAETRRFLPHVTLARLNRSSGPIGDWLARFGDFHVGPMHVDSFLLYESTLTPSGSQYDPVVRFALSGKANLK</sequence>
<comment type="caution">
    <text evidence="3">The sequence shown here is derived from an EMBL/GenBank/DDBJ whole genome shotgun (WGS) entry which is preliminary data.</text>
</comment>
<dbReference type="SUPFAM" id="SSF55144">
    <property type="entry name" value="LigT-like"/>
    <property type="match status" value="1"/>
</dbReference>
<feature type="active site" description="Proton acceptor" evidence="2">
    <location>
        <position position="122"/>
    </location>
</feature>
<dbReference type="PANTHER" id="PTHR35561:SF1">
    <property type="entry name" value="RNA 2',3'-CYCLIC PHOSPHODIESTERASE"/>
    <property type="match status" value="1"/>
</dbReference>
<accession>A0A917DEM2</accession>
<dbReference type="Gene3D" id="3.90.1140.10">
    <property type="entry name" value="Cyclic phosphodiesterase"/>
    <property type="match status" value="1"/>
</dbReference>
<name>A0A917DEM2_9SPHN</name>
<comment type="function">
    <text evidence="2">Hydrolyzes RNA 2',3'-cyclic phosphodiester to an RNA 2'-phosphomonoester.</text>
</comment>